<evidence type="ECO:0000256" key="1">
    <source>
        <dbReference type="SAM" id="MobiDB-lite"/>
    </source>
</evidence>
<dbReference type="RefSeq" id="XP_007719201.1">
    <property type="nucleotide sequence ID" value="XM_007721011.1"/>
</dbReference>
<dbReference type="EMBL" id="AMWN01000001">
    <property type="protein sequence ID" value="EXJ94972.1"/>
    <property type="molecule type" value="Genomic_DNA"/>
</dbReference>
<evidence type="ECO:0000313" key="2">
    <source>
        <dbReference type="EMBL" id="EXJ94972.1"/>
    </source>
</evidence>
<proteinExistence type="predicted"/>
<reference evidence="2 3" key="1">
    <citation type="submission" date="2013-03" db="EMBL/GenBank/DDBJ databases">
        <title>The Genome Sequence of Capronia coronata CBS 617.96.</title>
        <authorList>
            <consortium name="The Broad Institute Genomics Platform"/>
            <person name="Cuomo C."/>
            <person name="de Hoog S."/>
            <person name="Gorbushina A."/>
            <person name="Walker B."/>
            <person name="Young S.K."/>
            <person name="Zeng Q."/>
            <person name="Gargeya S."/>
            <person name="Fitzgerald M."/>
            <person name="Haas B."/>
            <person name="Abouelleil A."/>
            <person name="Allen A.W."/>
            <person name="Alvarado L."/>
            <person name="Arachchi H.M."/>
            <person name="Berlin A.M."/>
            <person name="Chapman S.B."/>
            <person name="Gainer-Dewar J."/>
            <person name="Goldberg J."/>
            <person name="Griggs A."/>
            <person name="Gujja S."/>
            <person name="Hansen M."/>
            <person name="Howarth C."/>
            <person name="Imamovic A."/>
            <person name="Ireland A."/>
            <person name="Larimer J."/>
            <person name="McCowan C."/>
            <person name="Murphy C."/>
            <person name="Pearson M."/>
            <person name="Poon T.W."/>
            <person name="Priest M."/>
            <person name="Roberts A."/>
            <person name="Saif S."/>
            <person name="Shea T."/>
            <person name="Sisk P."/>
            <person name="Sykes S."/>
            <person name="Wortman J."/>
            <person name="Nusbaum C."/>
            <person name="Birren B."/>
        </authorList>
    </citation>
    <scope>NUCLEOTIDE SEQUENCE [LARGE SCALE GENOMIC DNA]</scope>
    <source>
        <strain evidence="2 3">CBS 617.96</strain>
    </source>
</reference>
<dbReference type="Proteomes" id="UP000019484">
    <property type="component" value="Unassembled WGS sequence"/>
</dbReference>
<dbReference type="AlphaFoldDB" id="W9YPY8"/>
<evidence type="ECO:0000313" key="3">
    <source>
        <dbReference type="Proteomes" id="UP000019484"/>
    </source>
</evidence>
<name>W9YPY8_9EURO</name>
<protein>
    <submittedName>
        <fullName evidence="2">Uncharacterized protein</fullName>
    </submittedName>
</protein>
<accession>W9YPY8</accession>
<keyword evidence="3" id="KW-1185">Reference proteome</keyword>
<feature type="region of interest" description="Disordered" evidence="1">
    <location>
        <begin position="257"/>
        <end position="293"/>
    </location>
</feature>
<dbReference type="GeneID" id="19155000"/>
<dbReference type="HOGENOM" id="CLU_811321_0_0_1"/>
<organism evidence="2 3">
    <name type="scientific">Capronia coronata CBS 617.96</name>
    <dbReference type="NCBI Taxonomy" id="1182541"/>
    <lineage>
        <taxon>Eukaryota</taxon>
        <taxon>Fungi</taxon>
        <taxon>Dikarya</taxon>
        <taxon>Ascomycota</taxon>
        <taxon>Pezizomycotina</taxon>
        <taxon>Eurotiomycetes</taxon>
        <taxon>Chaetothyriomycetidae</taxon>
        <taxon>Chaetothyriales</taxon>
        <taxon>Herpotrichiellaceae</taxon>
        <taxon>Capronia</taxon>
    </lineage>
</organism>
<feature type="region of interest" description="Disordered" evidence="1">
    <location>
        <begin position="1"/>
        <end position="60"/>
    </location>
</feature>
<dbReference type="OrthoDB" id="4160392at2759"/>
<feature type="compositionally biased region" description="Acidic residues" evidence="1">
    <location>
        <begin position="261"/>
        <end position="273"/>
    </location>
</feature>
<sequence length="342" mass="37135">MSESHTPPVSTASDGIPAPGNWTMEGPSNGNGNGEGKTGIASRSGVADEVVSATATSDHQLEEASCWDVEYSSDTPGITPPSTVQVSVSDAEPAGNVHDLKHQHEHEHEHDHHVSQDSSISRDDMIAALSIHFDLLWRDAYEDGDDDGFEDFPLDQEGFEPLFEIGDVVRVKARTGAGAGMAAGVGDITRAVAVTVNAGQDSWAQYDPDLGGYYSTQKFQVVGRFLKMTSTENCEDGFDADDDDLGKVGDIHEALHHLSTDDDVEEKEEEDNVNDNAQRSDSESEFDQPDPGTWLYRLKPAPLCPPRSGSLIMADLMIWKEGNLVLDAQAMDPDTDDDMEWD</sequence>
<comment type="caution">
    <text evidence="2">The sequence shown here is derived from an EMBL/GenBank/DDBJ whole genome shotgun (WGS) entry which is preliminary data.</text>
</comment>
<feature type="compositionally biased region" description="Polar residues" evidence="1">
    <location>
        <begin position="1"/>
        <end position="13"/>
    </location>
</feature>
<gene>
    <name evidence="2" type="ORF">A1O1_00090</name>
</gene>